<comment type="caution">
    <text evidence="6">The sequence shown here is derived from an EMBL/GenBank/DDBJ whole genome shotgun (WGS) entry which is preliminary data.</text>
</comment>
<dbReference type="InterPro" id="IPR029063">
    <property type="entry name" value="SAM-dependent_MTases_sf"/>
</dbReference>
<dbReference type="EMBL" id="LCUC01000431">
    <property type="protein sequence ID" value="KKY30924.1"/>
    <property type="molecule type" value="Genomic_DNA"/>
</dbReference>
<keyword evidence="4" id="KW-0949">S-adenosyl-L-methionine</keyword>
<accession>A0A0G2F9S0</accession>
<sequence length="312" mass="34331">MQGYQVQIILGDAWSHGAPQARVRAFLYFAAPGLELPQPPPPSHSHPRKNECGSLGMMTNGEPYVVRSNKPTPFKYVTALDATADLPNVYDAKTETCVAFPDHRLSVSLSSGDSKTGVKDGRGKTGRAQSLNMPVRPYGMNISRAWHHTIKDRLSGDTVRDMFDHERDAYPLEGSHRTSNVSNGWGRVHPLGLFHTVTTVCSWTDARIGRLSHWDQPRPLTVMEVRRAQGIPDHEVLLGSVKEQWEMVGNAVARQIAVALGLALRKAWIGTLYEDEEAAATSMAEEQAAENGFAPTEPPVVNGDMHMAMDLD</sequence>
<dbReference type="GO" id="GO:0044027">
    <property type="term" value="P:negative regulation of gene expression via chromosomal CpG island methylation"/>
    <property type="evidence" value="ECO:0007669"/>
    <property type="project" value="TreeGrafter"/>
</dbReference>
<name>A0A0G2F9S0_9PEZI</name>
<dbReference type="Gene3D" id="3.40.50.150">
    <property type="entry name" value="Vaccinia Virus protein VP39"/>
    <property type="match status" value="1"/>
</dbReference>
<dbReference type="SUPFAM" id="SSF53335">
    <property type="entry name" value="S-adenosyl-L-methionine-dependent methyltransferases"/>
    <property type="match status" value="1"/>
</dbReference>
<dbReference type="GO" id="GO:0032259">
    <property type="term" value="P:methylation"/>
    <property type="evidence" value="ECO:0007669"/>
    <property type="project" value="UniProtKB-KW"/>
</dbReference>
<keyword evidence="7" id="KW-1185">Reference proteome</keyword>
<dbReference type="PANTHER" id="PTHR10629:SF54">
    <property type="entry name" value="DNA METHYLTRANSFERASE DIM-2"/>
    <property type="match status" value="1"/>
</dbReference>
<gene>
    <name evidence="6" type="ORF">UCDDA912_g09102</name>
</gene>
<dbReference type="Gene3D" id="3.90.120.10">
    <property type="entry name" value="DNA Methylase, subunit A, domain 2"/>
    <property type="match status" value="1"/>
</dbReference>
<organism evidence="6 7">
    <name type="scientific">Diaporthe ampelina</name>
    <dbReference type="NCBI Taxonomy" id="1214573"/>
    <lineage>
        <taxon>Eukaryota</taxon>
        <taxon>Fungi</taxon>
        <taxon>Dikarya</taxon>
        <taxon>Ascomycota</taxon>
        <taxon>Pezizomycotina</taxon>
        <taxon>Sordariomycetes</taxon>
        <taxon>Sordariomycetidae</taxon>
        <taxon>Diaporthales</taxon>
        <taxon>Diaporthaceae</taxon>
        <taxon>Diaporthe</taxon>
    </lineage>
</organism>
<dbReference type="GO" id="GO:0003886">
    <property type="term" value="F:DNA (cytosine-5-)-methyltransferase activity"/>
    <property type="evidence" value="ECO:0007669"/>
    <property type="project" value="UniProtKB-EC"/>
</dbReference>
<dbReference type="PANTHER" id="PTHR10629">
    <property type="entry name" value="CYTOSINE-SPECIFIC METHYLTRANSFERASE"/>
    <property type="match status" value="1"/>
</dbReference>
<evidence type="ECO:0000256" key="1">
    <source>
        <dbReference type="ARBA" id="ARBA00011975"/>
    </source>
</evidence>
<evidence type="ECO:0000313" key="7">
    <source>
        <dbReference type="Proteomes" id="UP000034680"/>
    </source>
</evidence>
<dbReference type="Pfam" id="PF00145">
    <property type="entry name" value="DNA_methylase"/>
    <property type="match status" value="1"/>
</dbReference>
<dbReference type="GO" id="GO:0003677">
    <property type="term" value="F:DNA binding"/>
    <property type="evidence" value="ECO:0007669"/>
    <property type="project" value="TreeGrafter"/>
</dbReference>
<reference evidence="6 7" key="1">
    <citation type="submission" date="2015-05" db="EMBL/GenBank/DDBJ databases">
        <title>Distinctive expansion of gene families associated with plant cell wall degradation and secondary metabolism in the genomes of grapevine trunk pathogens.</title>
        <authorList>
            <person name="Lawrence D.P."/>
            <person name="Travadon R."/>
            <person name="Rolshausen P.E."/>
            <person name="Baumgartner K."/>
        </authorList>
    </citation>
    <scope>NUCLEOTIDE SEQUENCE [LARGE SCALE GENOMIC DNA]</scope>
    <source>
        <strain evidence="6">DA912</strain>
    </source>
</reference>
<dbReference type="GO" id="GO:0005634">
    <property type="term" value="C:nucleus"/>
    <property type="evidence" value="ECO:0007669"/>
    <property type="project" value="TreeGrafter"/>
</dbReference>
<reference evidence="6 7" key="2">
    <citation type="submission" date="2015-05" db="EMBL/GenBank/DDBJ databases">
        <authorList>
            <person name="Morales-Cruz A."/>
            <person name="Amrine K.C."/>
            <person name="Cantu D."/>
        </authorList>
    </citation>
    <scope>NUCLEOTIDE SEQUENCE [LARGE SCALE GENOMIC DNA]</scope>
    <source>
        <strain evidence="6">DA912</strain>
    </source>
</reference>
<feature type="compositionally biased region" description="Low complexity" evidence="5">
    <location>
        <begin position="281"/>
        <end position="290"/>
    </location>
</feature>
<evidence type="ECO:0000256" key="4">
    <source>
        <dbReference type="ARBA" id="ARBA00022691"/>
    </source>
</evidence>
<dbReference type="InterPro" id="IPR001525">
    <property type="entry name" value="C5_MeTfrase"/>
</dbReference>
<evidence type="ECO:0000256" key="3">
    <source>
        <dbReference type="ARBA" id="ARBA00022679"/>
    </source>
</evidence>
<dbReference type="Proteomes" id="UP000034680">
    <property type="component" value="Unassembled WGS sequence"/>
</dbReference>
<dbReference type="STRING" id="1214573.A0A0G2F9S0"/>
<evidence type="ECO:0000256" key="5">
    <source>
        <dbReference type="SAM" id="MobiDB-lite"/>
    </source>
</evidence>
<proteinExistence type="predicted"/>
<dbReference type="AlphaFoldDB" id="A0A0G2F9S0"/>
<keyword evidence="2 6" id="KW-0489">Methyltransferase</keyword>
<evidence type="ECO:0000313" key="6">
    <source>
        <dbReference type="EMBL" id="KKY30924.1"/>
    </source>
</evidence>
<dbReference type="InterPro" id="IPR050390">
    <property type="entry name" value="C5-Methyltransferase"/>
</dbReference>
<protein>
    <recommendedName>
        <fullName evidence="1">DNA (cytosine-5-)-methyltransferase</fullName>
        <ecNumber evidence="1">2.1.1.37</ecNumber>
    </recommendedName>
</protein>
<evidence type="ECO:0000256" key="2">
    <source>
        <dbReference type="ARBA" id="ARBA00022603"/>
    </source>
</evidence>
<dbReference type="EC" id="2.1.1.37" evidence="1"/>
<feature type="region of interest" description="Disordered" evidence="5">
    <location>
        <begin position="281"/>
        <end position="303"/>
    </location>
</feature>
<dbReference type="OrthoDB" id="5376140at2759"/>
<keyword evidence="3 6" id="KW-0808">Transferase</keyword>
<feature type="region of interest" description="Disordered" evidence="5">
    <location>
        <begin position="109"/>
        <end position="134"/>
    </location>
</feature>